<gene>
    <name evidence="8" type="ORF">K402DRAFT_156752</name>
</gene>
<reference evidence="8" key="1">
    <citation type="journal article" date="2020" name="Stud. Mycol.">
        <title>101 Dothideomycetes genomes: a test case for predicting lifestyles and emergence of pathogens.</title>
        <authorList>
            <person name="Haridas S."/>
            <person name="Albert R."/>
            <person name="Binder M."/>
            <person name="Bloem J."/>
            <person name="Labutti K."/>
            <person name="Salamov A."/>
            <person name="Andreopoulos B."/>
            <person name="Baker S."/>
            <person name="Barry K."/>
            <person name="Bills G."/>
            <person name="Bluhm B."/>
            <person name="Cannon C."/>
            <person name="Castanera R."/>
            <person name="Culley D."/>
            <person name="Daum C."/>
            <person name="Ezra D."/>
            <person name="Gonzalez J."/>
            <person name="Henrissat B."/>
            <person name="Kuo A."/>
            <person name="Liang C."/>
            <person name="Lipzen A."/>
            <person name="Lutzoni F."/>
            <person name="Magnuson J."/>
            <person name="Mondo S."/>
            <person name="Nolan M."/>
            <person name="Ohm R."/>
            <person name="Pangilinan J."/>
            <person name="Park H.-J."/>
            <person name="Ramirez L."/>
            <person name="Alfaro M."/>
            <person name="Sun H."/>
            <person name="Tritt A."/>
            <person name="Yoshinaga Y."/>
            <person name="Zwiers L.-H."/>
            <person name="Turgeon B."/>
            <person name="Goodwin S."/>
            <person name="Spatafora J."/>
            <person name="Crous P."/>
            <person name="Grigoriev I."/>
        </authorList>
    </citation>
    <scope>NUCLEOTIDE SEQUENCE</scope>
    <source>
        <strain evidence="8">CBS 113979</strain>
    </source>
</reference>
<keyword evidence="3 6" id="KW-1133">Transmembrane helix</keyword>
<evidence type="ECO:0000256" key="4">
    <source>
        <dbReference type="ARBA" id="ARBA00023136"/>
    </source>
</evidence>
<feature type="transmembrane region" description="Helical" evidence="6">
    <location>
        <begin position="232"/>
        <end position="252"/>
    </location>
</feature>
<feature type="transmembrane region" description="Helical" evidence="6">
    <location>
        <begin position="22"/>
        <end position="48"/>
    </location>
</feature>
<dbReference type="OrthoDB" id="100006at2759"/>
<name>A0A6G1GSS2_9PEZI</name>
<feature type="region of interest" description="Disordered" evidence="5">
    <location>
        <begin position="341"/>
        <end position="409"/>
    </location>
</feature>
<evidence type="ECO:0000256" key="6">
    <source>
        <dbReference type="SAM" id="Phobius"/>
    </source>
</evidence>
<evidence type="ECO:0000313" key="8">
    <source>
        <dbReference type="EMBL" id="KAF1983827.1"/>
    </source>
</evidence>
<feature type="transmembrane region" description="Helical" evidence="6">
    <location>
        <begin position="186"/>
        <end position="211"/>
    </location>
</feature>
<dbReference type="InterPro" id="IPR017452">
    <property type="entry name" value="GPCR_Rhodpsn_7TM"/>
</dbReference>
<dbReference type="PANTHER" id="PTHR23112:SF37">
    <property type="entry name" value="G PROTEIN-COUPLED RECEPTOR GPR1"/>
    <property type="match status" value="1"/>
</dbReference>
<dbReference type="Proteomes" id="UP000800041">
    <property type="component" value="Unassembled WGS sequence"/>
</dbReference>
<dbReference type="GO" id="GO:0007189">
    <property type="term" value="P:adenylate cyclase-activating G protein-coupled receptor signaling pathway"/>
    <property type="evidence" value="ECO:0007669"/>
    <property type="project" value="TreeGrafter"/>
</dbReference>
<proteinExistence type="predicted"/>
<feature type="domain" description="G-protein coupled receptors family 1 profile" evidence="7">
    <location>
        <begin position="34"/>
        <end position="282"/>
    </location>
</feature>
<feature type="transmembrane region" description="Helical" evidence="6">
    <location>
        <begin position="137"/>
        <end position="158"/>
    </location>
</feature>
<feature type="compositionally biased region" description="Basic residues" evidence="5">
    <location>
        <begin position="341"/>
        <end position="354"/>
    </location>
</feature>
<keyword evidence="9" id="KW-1185">Reference proteome</keyword>
<dbReference type="GO" id="GO:0004930">
    <property type="term" value="F:G protein-coupled receptor activity"/>
    <property type="evidence" value="ECO:0007669"/>
    <property type="project" value="TreeGrafter"/>
</dbReference>
<dbReference type="AlphaFoldDB" id="A0A6G1GSS2"/>
<evidence type="ECO:0000256" key="5">
    <source>
        <dbReference type="SAM" id="MobiDB-lite"/>
    </source>
</evidence>
<feature type="transmembrane region" description="Helical" evidence="6">
    <location>
        <begin position="264"/>
        <end position="284"/>
    </location>
</feature>
<dbReference type="Gene3D" id="1.20.1070.10">
    <property type="entry name" value="Rhodopsin 7-helix transmembrane proteins"/>
    <property type="match status" value="1"/>
</dbReference>
<feature type="region of interest" description="Disordered" evidence="5">
    <location>
        <begin position="450"/>
        <end position="473"/>
    </location>
</feature>
<dbReference type="PROSITE" id="PS50262">
    <property type="entry name" value="G_PROTEIN_RECEP_F1_2"/>
    <property type="match status" value="1"/>
</dbReference>
<dbReference type="Pfam" id="PF11970">
    <property type="entry name" value="GPR_Gpa2_C"/>
    <property type="match status" value="1"/>
</dbReference>
<evidence type="ECO:0000256" key="2">
    <source>
        <dbReference type="ARBA" id="ARBA00022692"/>
    </source>
</evidence>
<feature type="compositionally biased region" description="Low complexity" evidence="5">
    <location>
        <begin position="384"/>
        <end position="404"/>
    </location>
</feature>
<feature type="compositionally biased region" description="Low complexity" evidence="5">
    <location>
        <begin position="363"/>
        <end position="376"/>
    </location>
</feature>
<evidence type="ECO:0000256" key="3">
    <source>
        <dbReference type="ARBA" id="ARBA00022989"/>
    </source>
</evidence>
<evidence type="ECO:0000313" key="9">
    <source>
        <dbReference type="Proteomes" id="UP000800041"/>
    </source>
</evidence>
<dbReference type="InterPro" id="IPR022596">
    <property type="entry name" value="GPR1/2/3_C"/>
</dbReference>
<keyword evidence="2 6" id="KW-0812">Transmembrane</keyword>
<sequence length="473" mass="51726">MVDAENVPATITRLSPVLRDGLTAITVLAFLSYLASFSLLVILSYRLVKLGRNGRHANQFTILIFNLLLADLQQATSFVISAHWLARNGIFNDSDYCWAQGWFVSNGDLASGVFCLAIGIHTFASVIFNYRLGWKTFCAVVIGLWVGIYACSSIGIVLHGRELYVRAGAWCWIDARFYYLRFLSHYLFIFLAEFGTILIYLAMYLTTLYRVRSGYYYDSAVTKQARRAMNLMAVYPAVYVACTIPLASARMASMNHQGVSELTLVIAGALITSNGWLDVLLYVCTRRIMLFSDDTLEEGKDGKGGGFETFTLPWSGSGDSNGPFGTTTTISAAIDLNKKGRRLSRSHVHGKKSQSGKSKNPFTTHTTSSSSTSTSTEDLANAISFSSPSSSRSPSTPSSSSLSPRNKSVGENIYIMPGVNRKTVVEVRSEPMEFGDVEAVEISRRASRVAPGAAGGQQGMELEFQTAPAGWKS</sequence>
<dbReference type="PANTHER" id="PTHR23112">
    <property type="entry name" value="G PROTEIN-COUPLED RECEPTOR 157-RELATED"/>
    <property type="match status" value="1"/>
</dbReference>
<comment type="subcellular location">
    <subcellularLocation>
        <location evidence="1">Membrane</location>
        <topology evidence="1">Multi-pass membrane protein</topology>
    </subcellularLocation>
</comment>
<feature type="transmembrane region" description="Helical" evidence="6">
    <location>
        <begin position="60"/>
        <end position="86"/>
    </location>
</feature>
<dbReference type="SUPFAM" id="SSF81321">
    <property type="entry name" value="Family A G protein-coupled receptor-like"/>
    <property type="match status" value="1"/>
</dbReference>
<protein>
    <recommendedName>
        <fullName evidence="7">G-protein coupled receptors family 1 profile domain-containing protein</fullName>
    </recommendedName>
</protein>
<dbReference type="EMBL" id="ML977172">
    <property type="protein sequence ID" value="KAF1983827.1"/>
    <property type="molecule type" value="Genomic_DNA"/>
</dbReference>
<dbReference type="GO" id="GO:0005886">
    <property type="term" value="C:plasma membrane"/>
    <property type="evidence" value="ECO:0007669"/>
    <property type="project" value="TreeGrafter"/>
</dbReference>
<evidence type="ECO:0000259" key="7">
    <source>
        <dbReference type="PROSITE" id="PS50262"/>
    </source>
</evidence>
<organism evidence="8 9">
    <name type="scientific">Aulographum hederae CBS 113979</name>
    <dbReference type="NCBI Taxonomy" id="1176131"/>
    <lineage>
        <taxon>Eukaryota</taxon>
        <taxon>Fungi</taxon>
        <taxon>Dikarya</taxon>
        <taxon>Ascomycota</taxon>
        <taxon>Pezizomycotina</taxon>
        <taxon>Dothideomycetes</taxon>
        <taxon>Pleosporomycetidae</taxon>
        <taxon>Aulographales</taxon>
        <taxon>Aulographaceae</taxon>
    </lineage>
</organism>
<evidence type="ECO:0000256" key="1">
    <source>
        <dbReference type="ARBA" id="ARBA00004141"/>
    </source>
</evidence>
<keyword evidence="4 6" id="KW-0472">Membrane</keyword>
<feature type="transmembrane region" description="Helical" evidence="6">
    <location>
        <begin position="109"/>
        <end position="130"/>
    </location>
</feature>
<accession>A0A6G1GSS2</accession>